<feature type="region of interest" description="Disordered" evidence="1">
    <location>
        <begin position="550"/>
        <end position="574"/>
    </location>
</feature>
<dbReference type="Proteomes" id="UP000244855">
    <property type="component" value="Unassembled WGS sequence"/>
</dbReference>
<feature type="compositionally biased region" description="Basic residues" evidence="1">
    <location>
        <begin position="119"/>
        <end position="128"/>
    </location>
</feature>
<feature type="compositionally biased region" description="Low complexity" evidence="1">
    <location>
        <begin position="65"/>
        <end position="77"/>
    </location>
</feature>
<organism evidence="3 4">
    <name type="scientific">Periconia macrospinosa</name>
    <dbReference type="NCBI Taxonomy" id="97972"/>
    <lineage>
        <taxon>Eukaryota</taxon>
        <taxon>Fungi</taxon>
        <taxon>Dikarya</taxon>
        <taxon>Ascomycota</taxon>
        <taxon>Pezizomycotina</taxon>
        <taxon>Dothideomycetes</taxon>
        <taxon>Pleosporomycetidae</taxon>
        <taxon>Pleosporales</taxon>
        <taxon>Massarineae</taxon>
        <taxon>Periconiaceae</taxon>
        <taxon>Periconia</taxon>
    </lineage>
</organism>
<keyword evidence="2" id="KW-0472">Membrane</keyword>
<keyword evidence="2" id="KW-1133">Transmembrane helix</keyword>
<proteinExistence type="predicted"/>
<evidence type="ECO:0000313" key="3">
    <source>
        <dbReference type="EMBL" id="PVI06806.1"/>
    </source>
</evidence>
<name>A0A2V1E8V3_9PLEO</name>
<reference evidence="3 4" key="1">
    <citation type="journal article" date="2018" name="Sci. Rep.">
        <title>Comparative genomics provides insights into the lifestyle and reveals functional heterogeneity of dark septate endophytic fungi.</title>
        <authorList>
            <person name="Knapp D.G."/>
            <person name="Nemeth J.B."/>
            <person name="Barry K."/>
            <person name="Hainaut M."/>
            <person name="Henrissat B."/>
            <person name="Johnson J."/>
            <person name="Kuo A."/>
            <person name="Lim J.H.P."/>
            <person name="Lipzen A."/>
            <person name="Nolan M."/>
            <person name="Ohm R.A."/>
            <person name="Tamas L."/>
            <person name="Grigoriev I.V."/>
            <person name="Spatafora J.W."/>
            <person name="Nagy L.G."/>
            <person name="Kovacs G.M."/>
        </authorList>
    </citation>
    <scope>NUCLEOTIDE SEQUENCE [LARGE SCALE GENOMIC DNA]</scope>
    <source>
        <strain evidence="3 4">DSE2036</strain>
    </source>
</reference>
<feature type="compositionally biased region" description="Polar residues" evidence="1">
    <location>
        <begin position="25"/>
        <end position="39"/>
    </location>
</feature>
<gene>
    <name evidence="3" type="ORF">DM02DRAFT_408392</name>
</gene>
<evidence type="ECO:0000313" key="4">
    <source>
        <dbReference type="Proteomes" id="UP000244855"/>
    </source>
</evidence>
<keyword evidence="2" id="KW-0812">Transmembrane</keyword>
<dbReference type="OrthoDB" id="4179406at2759"/>
<feature type="compositionally biased region" description="Basic and acidic residues" evidence="1">
    <location>
        <begin position="565"/>
        <end position="574"/>
    </location>
</feature>
<dbReference type="EMBL" id="KZ805307">
    <property type="protein sequence ID" value="PVI06806.1"/>
    <property type="molecule type" value="Genomic_DNA"/>
</dbReference>
<evidence type="ECO:0000256" key="2">
    <source>
        <dbReference type="SAM" id="Phobius"/>
    </source>
</evidence>
<sequence length="574" mass="64467">MTSRQEAMGARKQAGLGESWDEAYISSSENTPMNSTSSQSDDDVATPLPPRLEKSTLRTRRTHGSTPNRSSPTATRRSSAEPNFIMPSMGDDFNRARRPSRRASGQSMYREPSQEQNRATRRRTPRHVRREDRDESSHQDGYAQVFWTRLLQPLLSWIVNYTAGVIGSALEFLMPVFGILLCVVVIMYAMQYSTNALVNNALARICYLPGSSYVLPFCGNTSNSTKQGIPSPNFKELGEIQSIFADVMEANKDSYYVPRHLSKGRIAMINFKLTVKHSHLPSSAELTHELDTFIRAMDQTIDDLLDYNSNVGSTVDRVIHANKHALQNLATLTETEAQQALAASQNSLSNLLSYLNPWALTRQAAQDSLERHLFLQYTEHLAALSSKIDALTQSALRIKFRLKEMDKLTTAISEIGIQDHKTVATRHADIKSSLWFGIIGKDRRKLKDFDKMLEIIDELFAHRDVAAEAVSITIEKLGIVNADLTRLKEDVEAPRIALEAGDDKWEGDGKVKGIGARKPLKYHIELVQQTTDRMMELRNANHRFAENAMMAGSDDGKRQKSLPGRVRDRFPMGV</sequence>
<accession>A0A2V1E8V3</accession>
<dbReference type="STRING" id="97972.A0A2V1E8V3"/>
<protein>
    <submittedName>
        <fullName evidence="3">Uncharacterized protein</fullName>
    </submittedName>
</protein>
<evidence type="ECO:0000256" key="1">
    <source>
        <dbReference type="SAM" id="MobiDB-lite"/>
    </source>
</evidence>
<keyword evidence="4" id="KW-1185">Reference proteome</keyword>
<feature type="region of interest" description="Disordered" evidence="1">
    <location>
        <begin position="1"/>
        <end position="136"/>
    </location>
</feature>
<feature type="transmembrane region" description="Helical" evidence="2">
    <location>
        <begin position="172"/>
        <end position="190"/>
    </location>
</feature>
<dbReference type="AlphaFoldDB" id="A0A2V1E8V3"/>